<protein>
    <submittedName>
        <fullName evidence="1">Uncharacterized protein</fullName>
    </submittedName>
</protein>
<dbReference type="RefSeq" id="WP_159159558.1">
    <property type="nucleotide sequence ID" value="NZ_JAKROL010000021.1"/>
</dbReference>
<dbReference type="AlphaFoldDB" id="A0A653PAF4"/>
<dbReference type="Proteomes" id="UP000433089">
    <property type="component" value="Unassembled WGS sequence"/>
</dbReference>
<name>A0A653PAF4_BACAB</name>
<sequence length="168" mass="18573">MGKSSTSKGLILSMVAGISVFILSPFAEANASKAFEKEQFYSYSFVKSSFDQAKEPTIDEITQYWNLNEVETEKFKKAIKGAQSKSNGEAITHGKFTWAIKAIKEAYDQLPTKLKVMIGGVTGLETILITIEHYTGTLEHGIYLGALKVTGSENAAWWVAKTIMLFVF</sequence>
<reference evidence="1 2" key="1">
    <citation type="submission" date="2019-10" db="EMBL/GenBank/DDBJ databases">
        <authorList>
            <person name="Karimi E."/>
        </authorList>
    </citation>
    <scope>NUCLEOTIDE SEQUENCE [LARGE SCALE GENOMIC DNA]</scope>
    <source>
        <strain evidence="1">Bacillus sp. 348</strain>
    </source>
</reference>
<organism evidence="1 2">
    <name type="scientific">Bacillus altitudinis</name>
    <dbReference type="NCBI Taxonomy" id="293387"/>
    <lineage>
        <taxon>Bacteria</taxon>
        <taxon>Bacillati</taxon>
        <taxon>Bacillota</taxon>
        <taxon>Bacilli</taxon>
        <taxon>Bacillales</taxon>
        <taxon>Bacillaceae</taxon>
        <taxon>Bacillus</taxon>
    </lineage>
</organism>
<evidence type="ECO:0000313" key="2">
    <source>
        <dbReference type="Proteomes" id="UP000433089"/>
    </source>
</evidence>
<proteinExistence type="predicted"/>
<dbReference type="Gene3D" id="1.20.5.420">
    <property type="entry name" value="Immunoglobulin FC, subunit C"/>
    <property type="match status" value="1"/>
</dbReference>
<accession>A0A653PAF4</accession>
<evidence type="ECO:0000313" key="1">
    <source>
        <dbReference type="EMBL" id="VXB26706.1"/>
    </source>
</evidence>
<dbReference type="EMBL" id="CABWLH010000009">
    <property type="protein sequence ID" value="VXB26706.1"/>
    <property type="molecule type" value="Genomic_DNA"/>
</dbReference>
<gene>
    <name evidence="1" type="ORF">BACI348_40320</name>
</gene>